<keyword evidence="2" id="KW-1185">Reference proteome</keyword>
<evidence type="ECO:0000313" key="2">
    <source>
        <dbReference type="Proteomes" id="UP000318833"/>
    </source>
</evidence>
<sequence length="185" mass="21411">METITVDSNPTQEQIYHICERYFELSLKCVKNKNLMDAFQDPAKTVAFLTDGKLDNTYVWIDEGQPWEGCGMRLPQNTRVILDYETTWPTLYFTKKGESKETITIKESPLFVQVFSNGREGIKTLKRELLSENEESKVILPFDTKELENYDAILMMPCFIPNKDMLAKVFCRDNKEVAEIVLSTS</sequence>
<protein>
    <submittedName>
        <fullName evidence="1">Uncharacterized protein</fullName>
    </submittedName>
</protein>
<dbReference type="Proteomes" id="UP000318833">
    <property type="component" value="Unassembled WGS sequence"/>
</dbReference>
<dbReference type="AlphaFoldDB" id="A0A554VB04"/>
<gene>
    <name evidence="1" type="ORF">FOF46_29260</name>
</gene>
<dbReference type="EMBL" id="VLNR01000110">
    <property type="protein sequence ID" value="TSE03459.1"/>
    <property type="molecule type" value="Genomic_DNA"/>
</dbReference>
<comment type="caution">
    <text evidence="1">The sequence shown here is derived from an EMBL/GenBank/DDBJ whole genome shotgun (WGS) entry which is preliminary data.</text>
</comment>
<reference evidence="1 2" key="1">
    <citation type="submission" date="2019-07" db="EMBL/GenBank/DDBJ databases">
        <title>The draft genome sequence of Aquimarina algiphila M91.</title>
        <authorList>
            <person name="Meng X."/>
        </authorList>
    </citation>
    <scope>NUCLEOTIDE SEQUENCE [LARGE SCALE GENOMIC DNA]</scope>
    <source>
        <strain evidence="1 2">M91</strain>
    </source>
</reference>
<name>A0A554VB04_9FLAO</name>
<evidence type="ECO:0000313" key="1">
    <source>
        <dbReference type="EMBL" id="TSE03459.1"/>
    </source>
</evidence>
<dbReference type="RefSeq" id="WP_143918986.1">
    <property type="nucleotide sequence ID" value="NZ_CANMIK010000105.1"/>
</dbReference>
<proteinExistence type="predicted"/>
<dbReference type="OrthoDB" id="1160243at2"/>
<organism evidence="1 2">
    <name type="scientific">Aquimarina algiphila</name>
    <dbReference type="NCBI Taxonomy" id="2047982"/>
    <lineage>
        <taxon>Bacteria</taxon>
        <taxon>Pseudomonadati</taxon>
        <taxon>Bacteroidota</taxon>
        <taxon>Flavobacteriia</taxon>
        <taxon>Flavobacteriales</taxon>
        <taxon>Flavobacteriaceae</taxon>
        <taxon>Aquimarina</taxon>
    </lineage>
</organism>
<accession>A0A554VB04</accession>